<keyword evidence="2" id="KW-0963">Cytoplasm</keyword>
<dbReference type="InterPro" id="IPR019614">
    <property type="entry name" value="SAM-dep_methyl-trfase"/>
</dbReference>
<sequence>MYKVYLKRGEERRIKKGHPWVYANEVQTVEGKAPNGSLAEVYDSGGNFLGKGYINRLSKILVRLFIYNREEEDTEQLFSERLIRANALRENIGLGEAYRLCFSESDGLPSLIVDRYGDVYVVEILSLGMRLKQDIIVSCLVKAFHPKCIYSRSDAPVLKKEGLEPLVGVLYGELPERVRISENGIKLDIDIVNGQKTGYYLDQKENRLALRRYAKGKTVLDCFCNVGGFSLNTAMTASRVKAVDISQTALDELTSNAALNGFNNIETECADVFEYLRSAKKRGEKYDLIVLDPPAFCKSAAEVPGAVKGYRDINIAAMKLLTDGGILATASCSHYMGIALFEKTLSEAAAGAGKRIRILERRMQSPDHPADLAIPESEYLKFYILSVDRR</sequence>
<evidence type="ECO:0000313" key="10">
    <source>
        <dbReference type="EMBL" id="HIU60411.1"/>
    </source>
</evidence>
<dbReference type="PANTHER" id="PTHR42873">
    <property type="entry name" value="RIBOSOMAL RNA LARGE SUBUNIT METHYLTRANSFERASE"/>
    <property type="match status" value="1"/>
</dbReference>
<dbReference type="GO" id="GO:0032259">
    <property type="term" value="P:methylation"/>
    <property type="evidence" value="ECO:0007669"/>
    <property type="project" value="UniProtKB-KW"/>
</dbReference>
<dbReference type="EMBL" id="DVNF01000098">
    <property type="protein sequence ID" value="HIU60411.1"/>
    <property type="molecule type" value="Genomic_DNA"/>
</dbReference>
<evidence type="ECO:0000313" key="11">
    <source>
        <dbReference type="Proteomes" id="UP000824094"/>
    </source>
</evidence>
<evidence type="ECO:0000256" key="2">
    <source>
        <dbReference type="ARBA" id="ARBA00022490"/>
    </source>
</evidence>
<dbReference type="CDD" id="cd21153">
    <property type="entry name" value="PUA_RlmI"/>
    <property type="match status" value="1"/>
</dbReference>
<dbReference type="Pfam" id="PF10672">
    <property type="entry name" value="Methyltrans_SAM"/>
    <property type="match status" value="1"/>
</dbReference>
<proteinExistence type="inferred from homology"/>
<comment type="caution">
    <text evidence="10">The sequence shown here is derived from an EMBL/GenBank/DDBJ whole genome shotgun (WGS) entry which is preliminary data.</text>
</comment>
<keyword evidence="3" id="KW-0698">rRNA processing</keyword>
<dbReference type="GO" id="GO:0003723">
    <property type="term" value="F:RNA binding"/>
    <property type="evidence" value="ECO:0007669"/>
    <property type="project" value="UniProtKB-KW"/>
</dbReference>
<protein>
    <submittedName>
        <fullName evidence="10">Class I SAM-dependent rRNA methyltransferase</fullName>
    </submittedName>
</protein>
<dbReference type="GO" id="GO:0006364">
    <property type="term" value="P:rRNA processing"/>
    <property type="evidence" value="ECO:0007669"/>
    <property type="project" value="UniProtKB-KW"/>
</dbReference>
<reference evidence="10" key="2">
    <citation type="journal article" date="2021" name="PeerJ">
        <title>Extensive microbial diversity within the chicken gut microbiome revealed by metagenomics and culture.</title>
        <authorList>
            <person name="Gilroy R."/>
            <person name="Ravi A."/>
            <person name="Getino M."/>
            <person name="Pursley I."/>
            <person name="Horton D.L."/>
            <person name="Alikhan N.F."/>
            <person name="Baker D."/>
            <person name="Gharbi K."/>
            <person name="Hall N."/>
            <person name="Watson M."/>
            <person name="Adriaenssens E.M."/>
            <person name="Foster-Nyarko E."/>
            <person name="Jarju S."/>
            <person name="Secka A."/>
            <person name="Antonio M."/>
            <person name="Oren A."/>
            <person name="Chaudhuri R.R."/>
            <person name="La Ragione R."/>
            <person name="Hildebrand F."/>
            <person name="Pallen M.J."/>
        </authorList>
    </citation>
    <scope>NUCLEOTIDE SEQUENCE</scope>
    <source>
        <strain evidence="10">18911</strain>
    </source>
</reference>
<evidence type="ECO:0000256" key="8">
    <source>
        <dbReference type="ARBA" id="ARBA00038091"/>
    </source>
</evidence>
<evidence type="ECO:0000256" key="4">
    <source>
        <dbReference type="ARBA" id="ARBA00022603"/>
    </source>
</evidence>
<keyword evidence="4 10" id="KW-0489">Methyltransferase</keyword>
<dbReference type="InterPro" id="IPR041532">
    <property type="entry name" value="RlmI-like_PUA"/>
</dbReference>
<organism evidence="10 11">
    <name type="scientific">Candidatus Stercoripulliclostridium merdigallinarum</name>
    <dbReference type="NCBI Taxonomy" id="2840951"/>
    <lineage>
        <taxon>Bacteria</taxon>
        <taxon>Bacillati</taxon>
        <taxon>Bacillota</taxon>
        <taxon>Clostridia</taxon>
        <taxon>Eubacteriales</taxon>
        <taxon>Candidatus Stercoripulliclostridium</taxon>
    </lineage>
</organism>
<evidence type="ECO:0000256" key="7">
    <source>
        <dbReference type="ARBA" id="ARBA00022884"/>
    </source>
</evidence>
<keyword evidence="7" id="KW-0694">RNA-binding</keyword>
<keyword evidence="6" id="KW-0949">S-adenosyl-L-methionine</keyword>
<evidence type="ECO:0000256" key="3">
    <source>
        <dbReference type="ARBA" id="ARBA00022552"/>
    </source>
</evidence>
<evidence type="ECO:0000256" key="5">
    <source>
        <dbReference type="ARBA" id="ARBA00022679"/>
    </source>
</evidence>
<reference evidence="10" key="1">
    <citation type="submission" date="2020-10" db="EMBL/GenBank/DDBJ databases">
        <authorList>
            <person name="Gilroy R."/>
        </authorList>
    </citation>
    <scope>NUCLEOTIDE SEQUENCE</scope>
    <source>
        <strain evidence="10">18911</strain>
    </source>
</reference>
<dbReference type="InterPro" id="IPR015947">
    <property type="entry name" value="PUA-like_sf"/>
</dbReference>
<accession>A0A9D1SHJ6</accession>
<dbReference type="AlphaFoldDB" id="A0A9D1SHJ6"/>
<dbReference type="Proteomes" id="UP000824094">
    <property type="component" value="Unassembled WGS sequence"/>
</dbReference>
<comment type="similarity">
    <text evidence="8">Belongs to the methyltransferase superfamily. RlmI family.</text>
</comment>
<dbReference type="InterPro" id="IPR036974">
    <property type="entry name" value="PUA_sf"/>
</dbReference>
<dbReference type="SUPFAM" id="SSF88697">
    <property type="entry name" value="PUA domain-like"/>
    <property type="match status" value="1"/>
</dbReference>
<dbReference type="Gene3D" id="3.30.750.80">
    <property type="entry name" value="RNA methyltransferase domain (HRMD) like"/>
    <property type="match status" value="1"/>
</dbReference>
<dbReference type="CDD" id="cd11572">
    <property type="entry name" value="RlmI_M_like"/>
    <property type="match status" value="1"/>
</dbReference>
<dbReference type="CDD" id="cd02440">
    <property type="entry name" value="AdoMet_MTases"/>
    <property type="match status" value="1"/>
</dbReference>
<dbReference type="GO" id="GO:0005737">
    <property type="term" value="C:cytoplasm"/>
    <property type="evidence" value="ECO:0007669"/>
    <property type="project" value="UniProtKB-SubCell"/>
</dbReference>
<dbReference type="InterPro" id="IPR029063">
    <property type="entry name" value="SAM-dependent_MTases_sf"/>
</dbReference>
<gene>
    <name evidence="10" type="ORF">IAB05_03345</name>
</gene>
<dbReference type="GO" id="GO:0008168">
    <property type="term" value="F:methyltransferase activity"/>
    <property type="evidence" value="ECO:0007669"/>
    <property type="project" value="UniProtKB-KW"/>
</dbReference>
<feature type="domain" description="PUA" evidence="9">
    <location>
        <begin position="2"/>
        <end position="87"/>
    </location>
</feature>
<dbReference type="InterPro" id="IPR002478">
    <property type="entry name" value="PUA"/>
</dbReference>
<dbReference type="Gene3D" id="3.40.50.150">
    <property type="entry name" value="Vaccinia Virus protein VP39"/>
    <property type="match status" value="1"/>
</dbReference>
<dbReference type="PANTHER" id="PTHR42873:SF1">
    <property type="entry name" value="S-ADENOSYLMETHIONINE-DEPENDENT METHYLTRANSFERASE DOMAIN-CONTAINING PROTEIN"/>
    <property type="match status" value="1"/>
</dbReference>
<dbReference type="SMART" id="SM00359">
    <property type="entry name" value="PUA"/>
    <property type="match status" value="1"/>
</dbReference>
<evidence type="ECO:0000256" key="1">
    <source>
        <dbReference type="ARBA" id="ARBA00004496"/>
    </source>
</evidence>
<dbReference type="SUPFAM" id="SSF53335">
    <property type="entry name" value="S-adenosyl-L-methionine-dependent methyltransferases"/>
    <property type="match status" value="1"/>
</dbReference>
<keyword evidence="5" id="KW-0808">Transferase</keyword>
<evidence type="ECO:0000259" key="9">
    <source>
        <dbReference type="SMART" id="SM00359"/>
    </source>
</evidence>
<name>A0A9D1SHJ6_9FIRM</name>
<comment type="subcellular location">
    <subcellularLocation>
        <location evidence="1">Cytoplasm</location>
    </subcellularLocation>
</comment>
<dbReference type="Pfam" id="PF17785">
    <property type="entry name" value="PUA_3"/>
    <property type="match status" value="1"/>
</dbReference>
<dbReference type="Gene3D" id="2.30.130.10">
    <property type="entry name" value="PUA domain"/>
    <property type="match status" value="1"/>
</dbReference>
<evidence type="ECO:0000256" key="6">
    <source>
        <dbReference type="ARBA" id="ARBA00022691"/>
    </source>
</evidence>
<dbReference type="PROSITE" id="PS50890">
    <property type="entry name" value="PUA"/>
    <property type="match status" value="1"/>
</dbReference>